<name>A0ACB5RF06_9CLOT</name>
<comment type="caution">
    <text evidence="1">The sequence shown here is derived from an EMBL/GenBank/DDBJ whole genome shotgun (WGS) entry which is preliminary data.</text>
</comment>
<keyword evidence="2" id="KW-1185">Reference proteome</keyword>
<reference evidence="1" key="1">
    <citation type="journal article" date="2025" name="Int. J. Syst. Evol. Microbiol.">
        <title>Inconstantimicrobium mannanitabidum sp. nov., a novel member of the family Clostridiaceae isolated from anoxic soil under the treatment of reductive soil disinfestation.</title>
        <authorList>
            <person name="Ueki A."/>
            <person name="Tonouchi A."/>
            <person name="Honma S."/>
            <person name="Kaku N."/>
            <person name="Ueki K."/>
        </authorList>
    </citation>
    <scope>NUCLEOTIDE SEQUENCE</scope>
    <source>
        <strain evidence="1">TW13</strain>
    </source>
</reference>
<evidence type="ECO:0000313" key="2">
    <source>
        <dbReference type="Proteomes" id="UP001058074"/>
    </source>
</evidence>
<sequence>MNKVIEFLQKVGTFYLATADDDQPRVRPFGAVVEYNNKIYIATNNTKDCFKQMQQNSKVEISATKGAEWIRLSGTVAVDSSEAAKTAMLEANPALKNMYSVTDGLFEVLYFTKGTATFYSFKGQPETIEI</sequence>
<dbReference type="EMBL" id="BROD01000001">
    <property type="protein sequence ID" value="GKX67494.1"/>
    <property type="molecule type" value="Genomic_DNA"/>
</dbReference>
<proteinExistence type="predicted"/>
<dbReference type="Proteomes" id="UP001058074">
    <property type="component" value="Unassembled WGS sequence"/>
</dbReference>
<organism evidence="1 2">
    <name type="scientific">Inconstantimicrobium mannanitabidum</name>
    <dbReference type="NCBI Taxonomy" id="1604901"/>
    <lineage>
        <taxon>Bacteria</taxon>
        <taxon>Bacillati</taxon>
        <taxon>Bacillota</taxon>
        <taxon>Clostridia</taxon>
        <taxon>Eubacteriales</taxon>
        <taxon>Clostridiaceae</taxon>
        <taxon>Inconstantimicrobium</taxon>
    </lineage>
</organism>
<evidence type="ECO:0000313" key="1">
    <source>
        <dbReference type="EMBL" id="GKX67494.1"/>
    </source>
</evidence>
<accession>A0ACB5RF06</accession>
<protein>
    <submittedName>
        <fullName evidence="1">NimC/NimA family protein</fullName>
    </submittedName>
</protein>
<gene>
    <name evidence="1" type="ORF">rsdtw13_27520</name>
</gene>